<dbReference type="Proteomes" id="UP000198362">
    <property type="component" value="Unassembled WGS sequence"/>
</dbReference>
<dbReference type="RefSeq" id="WP_089252852.1">
    <property type="nucleotide sequence ID" value="NZ_FZPH01000011.1"/>
</dbReference>
<reference evidence="2 3" key="1">
    <citation type="submission" date="2017-06" db="EMBL/GenBank/DDBJ databases">
        <authorList>
            <person name="Kim H.J."/>
            <person name="Triplett B.A."/>
        </authorList>
    </citation>
    <scope>NUCLEOTIDE SEQUENCE [LARGE SCALE GENOMIC DNA]</scope>
    <source>
        <strain evidence="2 3">CGMCC 4.5593</strain>
    </source>
</reference>
<sequence>MFRSLPVLALTGVLLVAGCATPAAEPAAPPSSSPSPTADARDAVTVVKESFQRSFDAKSFTMTAHISVGKQQSLDMTARVDLAADAMVIALEGMQTPVEVVKLGDDLFIKSGQTGKKPYLRLQVSKLNASSPMRNSLDITQHSGLLGGVVTAEKRDGVAAGSVTYTGIADIKKAVEAAPDKAKGQLEPVSRLATNGSAVPYSVTVDAEGRLTDLSYTIETASMGDMVSEIQLTALGEPATVDRPEAKDVEDATEEQYAYF</sequence>
<evidence type="ECO:0000256" key="1">
    <source>
        <dbReference type="SAM" id="SignalP"/>
    </source>
</evidence>
<dbReference type="Gene3D" id="2.50.20.20">
    <property type="match status" value="1"/>
</dbReference>
<dbReference type="EMBL" id="FZPH01000011">
    <property type="protein sequence ID" value="SNT58481.1"/>
    <property type="molecule type" value="Genomic_DNA"/>
</dbReference>
<feature type="chain" id="PRO_5012218646" description="Lipoprotein LprG" evidence="1">
    <location>
        <begin position="24"/>
        <end position="260"/>
    </location>
</feature>
<protein>
    <recommendedName>
        <fullName evidence="4">Lipoprotein LprG</fullName>
    </recommendedName>
</protein>
<evidence type="ECO:0008006" key="4">
    <source>
        <dbReference type="Google" id="ProtNLM"/>
    </source>
</evidence>
<name>A0A239NU84_9ACTN</name>
<accession>A0A239NU84</accession>
<dbReference type="AlphaFoldDB" id="A0A239NU84"/>
<feature type="signal peptide" evidence="1">
    <location>
        <begin position="1"/>
        <end position="23"/>
    </location>
</feature>
<keyword evidence="3" id="KW-1185">Reference proteome</keyword>
<keyword evidence="1" id="KW-0732">Signal</keyword>
<organism evidence="2 3">
    <name type="scientific">Asanoa hainanensis</name>
    <dbReference type="NCBI Taxonomy" id="560556"/>
    <lineage>
        <taxon>Bacteria</taxon>
        <taxon>Bacillati</taxon>
        <taxon>Actinomycetota</taxon>
        <taxon>Actinomycetes</taxon>
        <taxon>Micromonosporales</taxon>
        <taxon>Micromonosporaceae</taxon>
        <taxon>Asanoa</taxon>
    </lineage>
</organism>
<dbReference type="PROSITE" id="PS51257">
    <property type="entry name" value="PROKAR_LIPOPROTEIN"/>
    <property type="match status" value="1"/>
</dbReference>
<evidence type="ECO:0000313" key="3">
    <source>
        <dbReference type="Proteomes" id="UP000198362"/>
    </source>
</evidence>
<proteinExistence type="predicted"/>
<evidence type="ECO:0000313" key="2">
    <source>
        <dbReference type="EMBL" id="SNT58481.1"/>
    </source>
</evidence>
<gene>
    <name evidence="2" type="ORF">SAMN05421812_1116</name>
</gene>
<dbReference type="OrthoDB" id="3369896at2"/>